<dbReference type="InterPro" id="IPR029058">
    <property type="entry name" value="AB_hydrolase_fold"/>
</dbReference>
<feature type="domain" description="T6SS Phospholipase effector Tle1-like catalytic" evidence="2">
    <location>
        <begin position="66"/>
        <end position="354"/>
    </location>
</feature>
<dbReference type="InterPro" id="IPR018712">
    <property type="entry name" value="Tle1-like_cat"/>
</dbReference>
<name>A0A9P6CW18_9AGAR</name>
<dbReference type="PANTHER" id="PTHR33840:SF1">
    <property type="entry name" value="TLE1 PHOSPHOLIPASE DOMAIN-CONTAINING PROTEIN"/>
    <property type="match status" value="1"/>
</dbReference>
<keyword evidence="4" id="KW-1185">Reference proteome</keyword>
<dbReference type="PANTHER" id="PTHR33840">
    <property type="match status" value="1"/>
</dbReference>
<sequence length="544" mass="60481">MTTSITNTSPTEVIVPVPDSSLLLSSAPPTLESRASSSSPNKSPRRLRTDPEGAHSDTDLRLKIFKRLIICCDGTWQDGLSSKQDEYTNVLRMARAVDYEDQRYQPPIPQIVFYQSGVGTDDNFHSKYVDGTRSVLIILAEKVEDAYGFIAHNYNPGDEIFLFGFSRGAYTARMVAMFIGEIGVLDRRDMNNFADIFIGFQKLGEAEGEADRRIAPSEKAELEKKLAPWRKAGAAGKLRADIDRDKFTVKCLGVWDTVGALGLPKEFTPFTAKTARLFGFHDQKLGEHVEHAFHAMGLHELRSDFNVNKFIQTDASKVKKQVLKQCWFAGCHTDIGGGYEHHDLSDISLTWMAGQIEGLLSLDFAYLTSHMEPVEEWGKQQPHDSATGVFFLADKTERELPKGPNDPHTHEIVHRSVLEQENLSPAVTELLSTYPTIVCELTEVEVALKKNWKYDPNSPRAKQYAKTLKKQKETPIPEVVGGRPTSWMNGIKTLVRAVSRKARPPKVKVAEEVTTSENGADTTVGIAATATVSKSLPRSSRSKA</sequence>
<dbReference type="AlphaFoldDB" id="A0A9P6CW18"/>
<feature type="region of interest" description="Disordered" evidence="1">
    <location>
        <begin position="25"/>
        <end position="54"/>
    </location>
</feature>
<dbReference type="Proteomes" id="UP000807469">
    <property type="component" value="Unassembled WGS sequence"/>
</dbReference>
<organism evidence="3 4">
    <name type="scientific">Pholiota conissans</name>
    <dbReference type="NCBI Taxonomy" id="109636"/>
    <lineage>
        <taxon>Eukaryota</taxon>
        <taxon>Fungi</taxon>
        <taxon>Dikarya</taxon>
        <taxon>Basidiomycota</taxon>
        <taxon>Agaricomycotina</taxon>
        <taxon>Agaricomycetes</taxon>
        <taxon>Agaricomycetidae</taxon>
        <taxon>Agaricales</taxon>
        <taxon>Agaricineae</taxon>
        <taxon>Strophariaceae</taxon>
        <taxon>Pholiota</taxon>
    </lineage>
</organism>
<gene>
    <name evidence="3" type="ORF">BDN70DRAFT_968333</name>
</gene>
<proteinExistence type="predicted"/>
<dbReference type="EMBL" id="MU155166">
    <property type="protein sequence ID" value="KAF9482421.1"/>
    <property type="molecule type" value="Genomic_DNA"/>
</dbReference>
<evidence type="ECO:0000259" key="2">
    <source>
        <dbReference type="Pfam" id="PF09994"/>
    </source>
</evidence>
<evidence type="ECO:0000313" key="4">
    <source>
        <dbReference type="Proteomes" id="UP000807469"/>
    </source>
</evidence>
<protein>
    <recommendedName>
        <fullName evidence="2">T6SS Phospholipase effector Tle1-like catalytic domain-containing protein</fullName>
    </recommendedName>
</protein>
<dbReference type="Pfam" id="PF09994">
    <property type="entry name" value="T6SS_Tle1-like_cat"/>
    <property type="match status" value="1"/>
</dbReference>
<feature type="compositionally biased region" description="Low complexity" evidence="1">
    <location>
        <begin position="25"/>
        <end position="42"/>
    </location>
</feature>
<dbReference type="SUPFAM" id="SSF53474">
    <property type="entry name" value="alpha/beta-Hydrolases"/>
    <property type="match status" value="1"/>
</dbReference>
<evidence type="ECO:0000256" key="1">
    <source>
        <dbReference type="SAM" id="MobiDB-lite"/>
    </source>
</evidence>
<dbReference type="OrthoDB" id="3057168at2759"/>
<accession>A0A9P6CW18</accession>
<reference evidence="3" key="1">
    <citation type="submission" date="2020-11" db="EMBL/GenBank/DDBJ databases">
        <authorList>
            <consortium name="DOE Joint Genome Institute"/>
            <person name="Ahrendt S."/>
            <person name="Riley R."/>
            <person name="Andreopoulos W."/>
            <person name="Labutti K."/>
            <person name="Pangilinan J."/>
            <person name="Ruiz-Duenas F.J."/>
            <person name="Barrasa J.M."/>
            <person name="Sanchez-Garcia M."/>
            <person name="Camarero S."/>
            <person name="Miyauchi S."/>
            <person name="Serrano A."/>
            <person name="Linde D."/>
            <person name="Babiker R."/>
            <person name="Drula E."/>
            <person name="Ayuso-Fernandez I."/>
            <person name="Pacheco R."/>
            <person name="Padilla G."/>
            <person name="Ferreira P."/>
            <person name="Barriuso J."/>
            <person name="Kellner H."/>
            <person name="Castanera R."/>
            <person name="Alfaro M."/>
            <person name="Ramirez L."/>
            <person name="Pisabarro A.G."/>
            <person name="Kuo A."/>
            <person name="Tritt A."/>
            <person name="Lipzen A."/>
            <person name="He G."/>
            <person name="Yan M."/>
            <person name="Ng V."/>
            <person name="Cullen D."/>
            <person name="Martin F."/>
            <person name="Rosso M.-N."/>
            <person name="Henrissat B."/>
            <person name="Hibbett D."/>
            <person name="Martinez A.T."/>
            <person name="Grigoriev I.V."/>
        </authorList>
    </citation>
    <scope>NUCLEOTIDE SEQUENCE</scope>
    <source>
        <strain evidence="3">CIRM-BRFM 674</strain>
    </source>
</reference>
<comment type="caution">
    <text evidence="3">The sequence shown here is derived from an EMBL/GenBank/DDBJ whole genome shotgun (WGS) entry which is preliminary data.</text>
</comment>
<evidence type="ECO:0000313" key="3">
    <source>
        <dbReference type="EMBL" id="KAF9482421.1"/>
    </source>
</evidence>